<feature type="signal peptide" evidence="2">
    <location>
        <begin position="1"/>
        <end position="19"/>
    </location>
</feature>
<dbReference type="Pfam" id="PF17175">
    <property type="entry name" value="MOLO1"/>
    <property type="match status" value="1"/>
</dbReference>
<evidence type="ECO:0000313" key="3">
    <source>
        <dbReference type="EMBL" id="PVD28895.1"/>
    </source>
</evidence>
<accession>A0A2T7P643</accession>
<dbReference type="AlphaFoldDB" id="A0A2T7P643"/>
<dbReference type="GO" id="GO:0005892">
    <property type="term" value="C:acetylcholine-gated channel complex"/>
    <property type="evidence" value="ECO:0007669"/>
    <property type="project" value="InterPro"/>
</dbReference>
<keyword evidence="1" id="KW-0472">Membrane</keyword>
<evidence type="ECO:0000256" key="1">
    <source>
        <dbReference type="SAM" id="Phobius"/>
    </source>
</evidence>
<dbReference type="OrthoDB" id="8062037at2759"/>
<sequence length="243" mass="27996">MHRVLLALALVNMLPLLWAQNSAVDRWNVQDYPDPHSYDTFRLCQRGNQSNICDPNGILSRQEADEVDSLIRSVYRETRCGCRSCIDESRGYIIRVALMPRMQRILSQNNDTYALLHDARQYAYTLSRRWMMSGSCNESLLILFSKFDGILYTLTLPHARLRLSDQHVNRIMLNVRPLFDDDDTVGEGLKEMILRYRMALEGKTEEAVRPQPWTEKSTSGASGFSSPSFIPLILFLMAILFIQ</sequence>
<organism evidence="3 4">
    <name type="scientific">Pomacea canaliculata</name>
    <name type="common">Golden apple snail</name>
    <dbReference type="NCBI Taxonomy" id="400727"/>
    <lineage>
        <taxon>Eukaryota</taxon>
        <taxon>Metazoa</taxon>
        <taxon>Spiralia</taxon>
        <taxon>Lophotrochozoa</taxon>
        <taxon>Mollusca</taxon>
        <taxon>Gastropoda</taxon>
        <taxon>Caenogastropoda</taxon>
        <taxon>Architaenioglossa</taxon>
        <taxon>Ampullarioidea</taxon>
        <taxon>Ampullariidae</taxon>
        <taxon>Pomacea</taxon>
    </lineage>
</organism>
<dbReference type="PANTHER" id="PTHR33748">
    <property type="entry name" value="PROTEIN CBG04600"/>
    <property type="match status" value="1"/>
</dbReference>
<evidence type="ECO:0000256" key="2">
    <source>
        <dbReference type="SAM" id="SignalP"/>
    </source>
</evidence>
<dbReference type="EMBL" id="PZQS01000006">
    <property type="protein sequence ID" value="PVD28895.1"/>
    <property type="molecule type" value="Genomic_DNA"/>
</dbReference>
<dbReference type="Gene3D" id="3.10.310.50">
    <property type="match status" value="1"/>
</dbReference>
<gene>
    <name evidence="3" type="ORF">C0Q70_11490</name>
</gene>
<reference evidence="3 4" key="1">
    <citation type="submission" date="2018-04" db="EMBL/GenBank/DDBJ databases">
        <title>The genome of golden apple snail Pomacea canaliculata provides insight into stress tolerance and invasive adaptation.</title>
        <authorList>
            <person name="Liu C."/>
            <person name="Liu B."/>
            <person name="Ren Y."/>
            <person name="Zhang Y."/>
            <person name="Wang H."/>
            <person name="Li S."/>
            <person name="Jiang F."/>
            <person name="Yin L."/>
            <person name="Zhang G."/>
            <person name="Qian W."/>
            <person name="Fan W."/>
        </authorList>
    </citation>
    <scope>NUCLEOTIDE SEQUENCE [LARGE SCALE GENOMIC DNA]</scope>
    <source>
        <strain evidence="3">SZHN2017</strain>
        <tissue evidence="3">Muscle</tissue>
    </source>
</reference>
<dbReference type="Proteomes" id="UP000245119">
    <property type="component" value="Linkage Group LG6"/>
</dbReference>
<keyword evidence="4" id="KW-1185">Reference proteome</keyword>
<dbReference type="PANTHER" id="PTHR33748:SF5">
    <property type="entry name" value="GROUND-LIKE DOMAIN-CONTAINING PROTEIN"/>
    <property type="match status" value="1"/>
</dbReference>
<feature type="chain" id="PRO_5015711440" evidence="2">
    <location>
        <begin position="20"/>
        <end position="243"/>
    </location>
</feature>
<protein>
    <submittedName>
        <fullName evidence="3">Uncharacterized protein</fullName>
    </submittedName>
</protein>
<keyword evidence="1" id="KW-0812">Transmembrane</keyword>
<comment type="caution">
    <text evidence="3">The sequence shown here is derived from an EMBL/GenBank/DDBJ whole genome shotgun (WGS) entry which is preliminary data.</text>
</comment>
<evidence type="ECO:0000313" key="4">
    <source>
        <dbReference type="Proteomes" id="UP000245119"/>
    </source>
</evidence>
<name>A0A2T7P643_POMCA</name>
<keyword evidence="1" id="KW-1133">Transmembrane helix</keyword>
<keyword evidence="2" id="KW-0732">Signal</keyword>
<dbReference type="InterPro" id="IPR033438">
    <property type="entry name" value="MOLO1"/>
</dbReference>
<proteinExistence type="predicted"/>
<feature type="transmembrane region" description="Helical" evidence="1">
    <location>
        <begin position="224"/>
        <end position="242"/>
    </location>
</feature>